<organism evidence="1 2">
    <name type="scientific">Papaver somniferum</name>
    <name type="common">Opium poppy</name>
    <dbReference type="NCBI Taxonomy" id="3469"/>
    <lineage>
        <taxon>Eukaryota</taxon>
        <taxon>Viridiplantae</taxon>
        <taxon>Streptophyta</taxon>
        <taxon>Embryophyta</taxon>
        <taxon>Tracheophyta</taxon>
        <taxon>Spermatophyta</taxon>
        <taxon>Magnoliopsida</taxon>
        <taxon>Ranunculales</taxon>
        <taxon>Papaveraceae</taxon>
        <taxon>Papaveroideae</taxon>
        <taxon>Papaver</taxon>
    </lineage>
</organism>
<dbReference type="Proteomes" id="UP000316621">
    <property type="component" value="Chromosome 8"/>
</dbReference>
<name>A0A4Y7KRM4_PAPSO</name>
<proteinExistence type="predicted"/>
<reference evidence="1 2" key="1">
    <citation type="journal article" date="2018" name="Science">
        <title>The opium poppy genome and morphinan production.</title>
        <authorList>
            <person name="Guo L."/>
            <person name="Winzer T."/>
            <person name="Yang X."/>
            <person name="Li Y."/>
            <person name="Ning Z."/>
            <person name="He Z."/>
            <person name="Teodor R."/>
            <person name="Lu Y."/>
            <person name="Bowser T.A."/>
            <person name="Graham I.A."/>
            <person name="Ye K."/>
        </authorList>
    </citation>
    <scope>NUCLEOTIDE SEQUENCE [LARGE SCALE GENOMIC DNA]</scope>
    <source>
        <strain evidence="2">cv. HN1</strain>
        <tissue evidence="1">Leaves</tissue>
    </source>
</reference>
<accession>A0A4Y7KRM4</accession>
<dbReference type="Gramene" id="RZC75477">
    <property type="protein sequence ID" value="RZC75477"/>
    <property type="gene ID" value="C5167_050959"/>
</dbReference>
<sequence length="125" mass="14301">MVAFVPRNQRHSGGSRGVWIVRGGVSRYWCIGGMWKDYKVVPWVAGVILLERKEVTGLGIHEPTTVMKELKALEATANAQKKEIETLELMEMCYAKERNKILEELSAAASTPWYKKQINQYEEED</sequence>
<dbReference type="EMBL" id="CM010722">
    <property type="protein sequence ID" value="RZC75477.1"/>
    <property type="molecule type" value="Genomic_DNA"/>
</dbReference>
<evidence type="ECO:0000313" key="2">
    <source>
        <dbReference type="Proteomes" id="UP000316621"/>
    </source>
</evidence>
<evidence type="ECO:0000313" key="1">
    <source>
        <dbReference type="EMBL" id="RZC75477.1"/>
    </source>
</evidence>
<dbReference type="AlphaFoldDB" id="A0A4Y7KRM4"/>
<protein>
    <submittedName>
        <fullName evidence="1">Uncharacterized protein</fullName>
    </submittedName>
</protein>
<gene>
    <name evidence="1" type="ORF">C5167_050959</name>
</gene>
<keyword evidence="2" id="KW-1185">Reference proteome</keyword>